<comment type="caution">
    <text evidence="2">The sequence shown here is derived from an EMBL/GenBank/DDBJ whole genome shotgun (WGS) entry which is preliminary data.</text>
</comment>
<evidence type="ECO:0008006" key="4">
    <source>
        <dbReference type="Google" id="ProtNLM"/>
    </source>
</evidence>
<proteinExistence type="predicted"/>
<name>A0A561WAU4_ACTTI</name>
<dbReference type="AlphaFoldDB" id="A0A561WAU4"/>
<dbReference type="RefSeq" id="WP_122979664.1">
    <property type="nucleotide sequence ID" value="NZ_BOMX01000113.1"/>
</dbReference>
<evidence type="ECO:0000313" key="3">
    <source>
        <dbReference type="Proteomes" id="UP000320239"/>
    </source>
</evidence>
<evidence type="ECO:0000256" key="1">
    <source>
        <dbReference type="SAM" id="MobiDB-lite"/>
    </source>
</evidence>
<feature type="region of interest" description="Disordered" evidence="1">
    <location>
        <begin position="1"/>
        <end position="24"/>
    </location>
</feature>
<reference evidence="2 3" key="1">
    <citation type="submission" date="2019-06" db="EMBL/GenBank/DDBJ databases">
        <title>Sequencing the genomes of 1000 actinobacteria strains.</title>
        <authorList>
            <person name="Klenk H.-P."/>
        </authorList>
    </citation>
    <scope>NUCLEOTIDE SEQUENCE [LARGE SCALE GENOMIC DNA]</scope>
    <source>
        <strain evidence="2 3">DSM 43866</strain>
    </source>
</reference>
<organism evidence="2 3">
    <name type="scientific">Actinoplanes teichomyceticus</name>
    <dbReference type="NCBI Taxonomy" id="1867"/>
    <lineage>
        <taxon>Bacteria</taxon>
        <taxon>Bacillati</taxon>
        <taxon>Actinomycetota</taxon>
        <taxon>Actinomycetes</taxon>
        <taxon>Micromonosporales</taxon>
        <taxon>Micromonosporaceae</taxon>
        <taxon>Actinoplanes</taxon>
    </lineage>
</organism>
<sequence length="181" mass="20046">MPSGGARNRSGPQKDPTSLKSARIGHSLTSLPAEGYEGDVPEFPLPRVPVYDIWFENKERHKVLDLEATEARRERELELWAWAWSTPQGAAWAKEPWRWHSIAMWVRTSVICESAEATAADKNSLHRFADQIGLTPAGLKENGWKIAPNQVAEKRAERSAAAAPAAPTARDRWLKAVGGDA</sequence>
<dbReference type="Proteomes" id="UP000320239">
    <property type="component" value="Unassembled WGS sequence"/>
</dbReference>
<feature type="compositionally biased region" description="Low complexity" evidence="1">
    <location>
        <begin position="159"/>
        <end position="168"/>
    </location>
</feature>
<gene>
    <name evidence="2" type="ORF">FHX34_103508</name>
</gene>
<keyword evidence="3" id="KW-1185">Reference proteome</keyword>
<dbReference type="EMBL" id="VIWY01000003">
    <property type="protein sequence ID" value="TWG20979.1"/>
    <property type="molecule type" value="Genomic_DNA"/>
</dbReference>
<accession>A0A561WAU4</accession>
<protein>
    <recommendedName>
        <fullName evidence="4">Terminase small subunit</fullName>
    </recommendedName>
</protein>
<feature type="region of interest" description="Disordered" evidence="1">
    <location>
        <begin position="155"/>
        <end position="181"/>
    </location>
</feature>
<evidence type="ECO:0000313" key="2">
    <source>
        <dbReference type="EMBL" id="TWG20979.1"/>
    </source>
</evidence>
<dbReference type="OrthoDB" id="3391752at2"/>